<sequence length="175" mass="19261">MAVFTPAWPCGHDLQPGTVSLRAAIPERRMEGHEVKKSEFLSNLQRLVQHIHPFLALRLAGDTITRASTLRLYTAIVDHSAIPAGQQWSDEQELNSDAALELYLYLHRGGSCLLPECSTDIFKGWERACTGLTWASLYCPPALKSDTVALRCPVRCPRMPGSRGRPALVAASPVL</sequence>
<organism evidence="1 2">
    <name type="scientific">Pleurodeles waltl</name>
    <name type="common">Iberian ribbed newt</name>
    <dbReference type="NCBI Taxonomy" id="8319"/>
    <lineage>
        <taxon>Eukaryota</taxon>
        <taxon>Metazoa</taxon>
        <taxon>Chordata</taxon>
        <taxon>Craniata</taxon>
        <taxon>Vertebrata</taxon>
        <taxon>Euteleostomi</taxon>
        <taxon>Amphibia</taxon>
        <taxon>Batrachia</taxon>
        <taxon>Caudata</taxon>
        <taxon>Salamandroidea</taxon>
        <taxon>Salamandridae</taxon>
        <taxon>Pleurodelinae</taxon>
        <taxon>Pleurodeles</taxon>
    </lineage>
</organism>
<gene>
    <name evidence="1" type="ORF">NDU88_005992</name>
</gene>
<reference evidence="1" key="1">
    <citation type="journal article" date="2022" name="bioRxiv">
        <title>Sequencing and chromosome-scale assembly of the giantPleurodeles waltlgenome.</title>
        <authorList>
            <person name="Brown T."/>
            <person name="Elewa A."/>
            <person name="Iarovenko S."/>
            <person name="Subramanian E."/>
            <person name="Araus A.J."/>
            <person name="Petzold A."/>
            <person name="Susuki M."/>
            <person name="Suzuki K.-i.T."/>
            <person name="Hayashi T."/>
            <person name="Toyoda A."/>
            <person name="Oliveira C."/>
            <person name="Osipova E."/>
            <person name="Leigh N.D."/>
            <person name="Simon A."/>
            <person name="Yun M.H."/>
        </authorList>
    </citation>
    <scope>NUCLEOTIDE SEQUENCE</scope>
    <source>
        <strain evidence="1">20211129_DDA</strain>
        <tissue evidence="1">Liver</tissue>
    </source>
</reference>
<proteinExistence type="predicted"/>
<evidence type="ECO:0000313" key="2">
    <source>
        <dbReference type="Proteomes" id="UP001066276"/>
    </source>
</evidence>
<comment type="caution">
    <text evidence="1">The sequence shown here is derived from an EMBL/GenBank/DDBJ whole genome shotgun (WGS) entry which is preliminary data.</text>
</comment>
<keyword evidence="2" id="KW-1185">Reference proteome</keyword>
<protein>
    <submittedName>
        <fullName evidence="1">Uncharacterized protein</fullName>
    </submittedName>
</protein>
<evidence type="ECO:0000313" key="1">
    <source>
        <dbReference type="EMBL" id="KAJ1210630.1"/>
    </source>
</evidence>
<dbReference type="EMBL" id="JANPWB010000002">
    <property type="protein sequence ID" value="KAJ1210630.1"/>
    <property type="molecule type" value="Genomic_DNA"/>
</dbReference>
<name>A0AAV7WEA4_PLEWA</name>
<accession>A0AAV7WEA4</accession>
<dbReference type="AlphaFoldDB" id="A0AAV7WEA4"/>
<dbReference type="Proteomes" id="UP001066276">
    <property type="component" value="Chromosome 1_2"/>
</dbReference>